<proteinExistence type="predicted"/>
<keyword evidence="2" id="KW-1185">Reference proteome</keyword>
<dbReference type="AlphaFoldDB" id="A0A2P5ADE9"/>
<sequence>MSRPNSRTTFPCLRSRMYVVSYACCRNLREPIVTWYLFRARPRSVMRARQFLGLSRACLHDIPRIVLVT</sequence>
<evidence type="ECO:0000313" key="1">
    <source>
        <dbReference type="EMBL" id="PON34536.1"/>
    </source>
</evidence>
<name>A0A2P5ADE9_PARAD</name>
<reference evidence="2" key="1">
    <citation type="submission" date="2016-06" db="EMBL/GenBank/DDBJ databases">
        <title>Parallel loss of symbiosis genes in relatives of nitrogen-fixing non-legume Parasponia.</title>
        <authorList>
            <person name="Van Velzen R."/>
            <person name="Holmer R."/>
            <person name="Bu F."/>
            <person name="Rutten L."/>
            <person name="Van Zeijl A."/>
            <person name="Liu W."/>
            <person name="Santuari L."/>
            <person name="Cao Q."/>
            <person name="Sharma T."/>
            <person name="Shen D."/>
            <person name="Roswanjaya Y."/>
            <person name="Wardhani T."/>
            <person name="Kalhor M.S."/>
            <person name="Jansen J."/>
            <person name="Van den Hoogen J."/>
            <person name="Gungor B."/>
            <person name="Hartog M."/>
            <person name="Hontelez J."/>
            <person name="Verver J."/>
            <person name="Yang W.-C."/>
            <person name="Schijlen E."/>
            <person name="Repin R."/>
            <person name="Schilthuizen M."/>
            <person name="Schranz E."/>
            <person name="Heidstra R."/>
            <person name="Miyata K."/>
            <person name="Fedorova E."/>
            <person name="Kohlen W."/>
            <person name="Bisseling T."/>
            <person name="Smit S."/>
            <person name="Geurts R."/>
        </authorList>
    </citation>
    <scope>NUCLEOTIDE SEQUENCE [LARGE SCALE GENOMIC DNA]</scope>
    <source>
        <strain evidence="2">cv. WU1-14</strain>
    </source>
</reference>
<evidence type="ECO:0000313" key="2">
    <source>
        <dbReference type="Proteomes" id="UP000237105"/>
    </source>
</evidence>
<feature type="non-terminal residue" evidence="1">
    <location>
        <position position="69"/>
    </location>
</feature>
<protein>
    <submittedName>
        <fullName evidence="1">Uncharacterized protein</fullName>
    </submittedName>
</protein>
<dbReference type="Proteomes" id="UP000237105">
    <property type="component" value="Unassembled WGS sequence"/>
</dbReference>
<accession>A0A2P5ADE9</accession>
<gene>
    <name evidence="1" type="ORF">PanWU01x14_343570</name>
</gene>
<comment type="caution">
    <text evidence="1">The sequence shown here is derived from an EMBL/GenBank/DDBJ whole genome shotgun (WGS) entry which is preliminary data.</text>
</comment>
<dbReference type="EMBL" id="JXTB01000654">
    <property type="protein sequence ID" value="PON34536.1"/>
    <property type="molecule type" value="Genomic_DNA"/>
</dbReference>
<organism evidence="1 2">
    <name type="scientific">Parasponia andersonii</name>
    <name type="common">Sponia andersonii</name>
    <dbReference type="NCBI Taxonomy" id="3476"/>
    <lineage>
        <taxon>Eukaryota</taxon>
        <taxon>Viridiplantae</taxon>
        <taxon>Streptophyta</taxon>
        <taxon>Embryophyta</taxon>
        <taxon>Tracheophyta</taxon>
        <taxon>Spermatophyta</taxon>
        <taxon>Magnoliopsida</taxon>
        <taxon>eudicotyledons</taxon>
        <taxon>Gunneridae</taxon>
        <taxon>Pentapetalae</taxon>
        <taxon>rosids</taxon>
        <taxon>fabids</taxon>
        <taxon>Rosales</taxon>
        <taxon>Cannabaceae</taxon>
        <taxon>Parasponia</taxon>
    </lineage>
</organism>